<organism evidence="4 5">
    <name type="scientific">Sistotremastrum suecicum HHB10207 ss-3</name>
    <dbReference type="NCBI Taxonomy" id="1314776"/>
    <lineage>
        <taxon>Eukaryota</taxon>
        <taxon>Fungi</taxon>
        <taxon>Dikarya</taxon>
        <taxon>Basidiomycota</taxon>
        <taxon>Agaricomycotina</taxon>
        <taxon>Agaricomycetes</taxon>
        <taxon>Sistotremastrales</taxon>
        <taxon>Sistotremastraceae</taxon>
        <taxon>Sistotremastrum</taxon>
    </lineage>
</organism>
<dbReference type="EMBL" id="KV428007">
    <property type="protein sequence ID" value="KZT43500.1"/>
    <property type="molecule type" value="Genomic_DNA"/>
</dbReference>
<keyword evidence="1" id="KW-0378">Hydrolase</keyword>
<dbReference type="SUPFAM" id="SSF52799">
    <property type="entry name" value="(Phosphotyrosine protein) phosphatases II"/>
    <property type="match status" value="1"/>
</dbReference>
<protein>
    <submittedName>
        <fullName evidence="4">Phosphatases II</fullName>
    </submittedName>
</protein>
<dbReference type="OrthoDB" id="266663at2759"/>
<sequence length="258" mass="28547">MNVPRACDRSPGNSPSISRTPPGYLSFLNSPSNFSPLRLEKDDLKDFPPRTLGNLLLSSCPGKKVRLTGPIRGRGAICRDLYSDLRRIKDSNVGCIICCLDDDELEFLGAGWAEYAHAAKQVGIPVYRIPMPEGLTPLSLPTFNCQLDTLIQNYTIRGKTMLVHCRGGVGRAGLVACCWMLKLGLCGWLPDNDPCKGDMPEGQVRKGTLELVEKAILVVRRRRSVKAIETYEQVRFLVDYVEFLRHVGGQGGRKSLSL</sequence>
<dbReference type="GO" id="GO:0016791">
    <property type="term" value="F:phosphatase activity"/>
    <property type="evidence" value="ECO:0007669"/>
    <property type="project" value="UniProtKB-ARBA"/>
</dbReference>
<proteinExistence type="predicted"/>
<dbReference type="Gene3D" id="3.90.190.10">
    <property type="entry name" value="Protein tyrosine phosphatase superfamily"/>
    <property type="match status" value="1"/>
</dbReference>
<feature type="region of interest" description="Disordered" evidence="2">
    <location>
        <begin position="1"/>
        <end position="21"/>
    </location>
</feature>
<dbReference type="PANTHER" id="PTHR23339">
    <property type="entry name" value="TYROSINE SPECIFIC PROTEIN PHOSPHATASE AND DUAL SPECIFICITY PROTEIN PHOSPHATASE"/>
    <property type="match status" value="1"/>
</dbReference>
<dbReference type="InterPro" id="IPR000387">
    <property type="entry name" value="Tyr_Pase_dom"/>
</dbReference>
<dbReference type="Pfam" id="PF22784">
    <property type="entry name" value="PTP-SAK"/>
    <property type="match status" value="1"/>
</dbReference>
<keyword evidence="5" id="KW-1185">Reference proteome</keyword>
<evidence type="ECO:0000259" key="3">
    <source>
        <dbReference type="PROSITE" id="PS50056"/>
    </source>
</evidence>
<dbReference type="Proteomes" id="UP000076798">
    <property type="component" value="Unassembled WGS sequence"/>
</dbReference>
<dbReference type="InterPro" id="IPR050561">
    <property type="entry name" value="PTP"/>
</dbReference>
<dbReference type="PROSITE" id="PS50056">
    <property type="entry name" value="TYR_PHOSPHATASE_2"/>
    <property type="match status" value="1"/>
</dbReference>
<evidence type="ECO:0000256" key="1">
    <source>
        <dbReference type="ARBA" id="ARBA00022801"/>
    </source>
</evidence>
<dbReference type="InterPro" id="IPR029021">
    <property type="entry name" value="Prot-tyrosine_phosphatase-like"/>
</dbReference>
<dbReference type="InterPro" id="IPR057023">
    <property type="entry name" value="PTP-SAK"/>
</dbReference>
<evidence type="ECO:0000313" key="4">
    <source>
        <dbReference type="EMBL" id="KZT43500.1"/>
    </source>
</evidence>
<dbReference type="AlphaFoldDB" id="A0A166I894"/>
<name>A0A166I894_9AGAM</name>
<dbReference type="STRING" id="1314776.A0A166I894"/>
<reference evidence="4 5" key="1">
    <citation type="journal article" date="2016" name="Mol. Biol. Evol.">
        <title>Comparative Genomics of Early-Diverging Mushroom-Forming Fungi Provides Insights into the Origins of Lignocellulose Decay Capabilities.</title>
        <authorList>
            <person name="Nagy L.G."/>
            <person name="Riley R."/>
            <person name="Tritt A."/>
            <person name="Adam C."/>
            <person name="Daum C."/>
            <person name="Floudas D."/>
            <person name="Sun H."/>
            <person name="Yadav J.S."/>
            <person name="Pangilinan J."/>
            <person name="Larsson K.H."/>
            <person name="Matsuura K."/>
            <person name="Barry K."/>
            <person name="Labutti K."/>
            <person name="Kuo R."/>
            <person name="Ohm R.A."/>
            <person name="Bhattacharya S.S."/>
            <person name="Shirouzu T."/>
            <person name="Yoshinaga Y."/>
            <person name="Martin F.M."/>
            <person name="Grigoriev I.V."/>
            <person name="Hibbett D.S."/>
        </authorList>
    </citation>
    <scope>NUCLEOTIDE SEQUENCE [LARGE SCALE GENOMIC DNA]</scope>
    <source>
        <strain evidence="4 5">HHB10207 ss-3</strain>
    </source>
</reference>
<evidence type="ECO:0000256" key="2">
    <source>
        <dbReference type="SAM" id="MobiDB-lite"/>
    </source>
</evidence>
<evidence type="ECO:0000313" key="5">
    <source>
        <dbReference type="Proteomes" id="UP000076798"/>
    </source>
</evidence>
<feature type="domain" description="Tyrosine specific protein phosphatases" evidence="3">
    <location>
        <begin position="141"/>
        <end position="185"/>
    </location>
</feature>
<accession>A0A166I894</accession>
<gene>
    <name evidence="4" type="ORF">SISSUDRAFT_978296</name>
</gene>